<dbReference type="Proteomes" id="UP000295662">
    <property type="component" value="Unassembled WGS sequence"/>
</dbReference>
<dbReference type="RefSeq" id="WP_133797059.1">
    <property type="nucleotide sequence ID" value="NZ_SOCA01000010.1"/>
</dbReference>
<dbReference type="InterPro" id="IPR002942">
    <property type="entry name" value="S4_RNA-bd"/>
</dbReference>
<evidence type="ECO:0000256" key="3">
    <source>
        <dbReference type="PIRSR" id="PIRSR606225-1"/>
    </source>
</evidence>
<keyword evidence="4" id="KW-0694">RNA-binding</keyword>
<dbReference type="Pfam" id="PF01479">
    <property type="entry name" value="S4"/>
    <property type="match status" value="1"/>
</dbReference>
<dbReference type="GO" id="GO:0000455">
    <property type="term" value="P:enzyme-directed rRNA pseudouridine synthesis"/>
    <property type="evidence" value="ECO:0007669"/>
    <property type="project" value="UniProtKB-ARBA"/>
</dbReference>
<dbReference type="EMBL" id="SOCA01000010">
    <property type="protein sequence ID" value="TDU64625.1"/>
    <property type="molecule type" value="Genomic_DNA"/>
</dbReference>
<dbReference type="InterPro" id="IPR006224">
    <property type="entry name" value="PsdUridine_synth_RluA-like_CS"/>
</dbReference>
<feature type="domain" description="RNA-binding S4" evidence="6">
    <location>
        <begin position="13"/>
        <end position="77"/>
    </location>
</feature>
<dbReference type="NCBIfam" id="TIGR00005">
    <property type="entry name" value="rluA_subfam"/>
    <property type="match status" value="1"/>
</dbReference>
<evidence type="ECO:0000259" key="6">
    <source>
        <dbReference type="SMART" id="SM00363"/>
    </source>
</evidence>
<dbReference type="CDD" id="cd00165">
    <property type="entry name" value="S4"/>
    <property type="match status" value="1"/>
</dbReference>
<evidence type="ECO:0000256" key="1">
    <source>
        <dbReference type="ARBA" id="ARBA00010876"/>
    </source>
</evidence>
<dbReference type="SUPFAM" id="SSF55120">
    <property type="entry name" value="Pseudouridine synthase"/>
    <property type="match status" value="1"/>
</dbReference>
<dbReference type="GO" id="GO:0003723">
    <property type="term" value="F:RNA binding"/>
    <property type="evidence" value="ECO:0007669"/>
    <property type="project" value="UniProtKB-KW"/>
</dbReference>
<evidence type="ECO:0000256" key="2">
    <source>
        <dbReference type="ARBA" id="ARBA00023235"/>
    </source>
</evidence>
<dbReference type="InterPro" id="IPR036986">
    <property type="entry name" value="S4_RNA-bd_sf"/>
</dbReference>
<dbReference type="PANTHER" id="PTHR21600">
    <property type="entry name" value="MITOCHONDRIAL RNA PSEUDOURIDINE SYNTHASE"/>
    <property type="match status" value="1"/>
</dbReference>
<dbReference type="EC" id="5.4.99.-" evidence="5"/>
<dbReference type="SMART" id="SM00363">
    <property type="entry name" value="S4"/>
    <property type="match status" value="1"/>
</dbReference>
<comment type="caution">
    <text evidence="7">The sequence shown here is derived from an EMBL/GenBank/DDBJ whole genome shotgun (WGS) entry which is preliminary data.</text>
</comment>
<dbReference type="Pfam" id="PF00849">
    <property type="entry name" value="PseudoU_synth_2"/>
    <property type="match status" value="1"/>
</dbReference>
<dbReference type="PROSITE" id="PS50889">
    <property type="entry name" value="S4"/>
    <property type="match status" value="1"/>
</dbReference>
<accession>A0A4R7RLT4</accession>
<dbReference type="InterPro" id="IPR006225">
    <property type="entry name" value="PsdUridine_synth_RluC/D"/>
</dbReference>
<comment type="function">
    <text evidence="5">Responsible for synthesis of pseudouridine from uracil.</text>
</comment>
<dbReference type="InterPro" id="IPR020103">
    <property type="entry name" value="PsdUridine_synth_cat_dom_sf"/>
</dbReference>
<reference evidence="7 8" key="1">
    <citation type="submission" date="2019-03" db="EMBL/GenBank/DDBJ databases">
        <title>Genomic Encyclopedia of Archaeal and Bacterial Type Strains, Phase II (KMG-II): from individual species to whole genera.</title>
        <authorList>
            <person name="Goeker M."/>
        </authorList>
    </citation>
    <scope>NUCLEOTIDE SEQUENCE [LARGE SCALE GENOMIC DNA]</scope>
    <source>
        <strain evidence="7 8">ATCC 25309</strain>
    </source>
</reference>
<dbReference type="Gene3D" id="3.30.2350.10">
    <property type="entry name" value="Pseudouridine synthase"/>
    <property type="match status" value="1"/>
</dbReference>
<name>A0A4R7RLT4_9BACT</name>
<dbReference type="Gene3D" id="3.10.290.10">
    <property type="entry name" value="RNA-binding S4 domain"/>
    <property type="match status" value="1"/>
</dbReference>
<proteinExistence type="inferred from homology"/>
<dbReference type="InterPro" id="IPR006145">
    <property type="entry name" value="PsdUridine_synth_RsuA/RluA"/>
</dbReference>
<comment type="similarity">
    <text evidence="1 5">Belongs to the pseudouridine synthase RluA family.</text>
</comment>
<sequence length="301" mass="33278">MDWIITEQSDIGQRLDKHLTGRLTDLSRSRLQDLIRDGHVTLNGRPAKASISLKPGDAISLIIPEATAVAVVAQDIPLEILFEDKDILVLNKPPGLVVHPAAGNPDGTLVNALLHHCDDLSGIGGEMRPGIVHRLDKDTSGCMVVAKNDIAHRRLSEAFAERRMSKIYLAAINGVPKEKSGRIQNLIGRHPVDRKRMATLYDGAGKEAVTEWEQLSVYKECALIRCKLLTGRTHQIRVHMKEGLGSPILGDPIYGHPSRQKIPSSRLMLHAWKLSLNHPVHDQPMSFEAAVPVEYGPWMCK</sequence>
<dbReference type="AlphaFoldDB" id="A0A4R7RLT4"/>
<protein>
    <recommendedName>
        <fullName evidence="5">Pseudouridine synthase</fullName>
        <ecNumber evidence="5">5.4.99.-</ecNumber>
    </recommendedName>
</protein>
<dbReference type="SUPFAM" id="SSF55174">
    <property type="entry name" value="Alpha-L RNA-binding motif"/>
    <property type="match status" value="1"/>
</dbReference>
<feature type="active site" evidence="3">
    <location>
        <position position="136"/>
    </location>
</feature>
<dbReference type="GO" id="GO:0120159">
    <property type="term" value="F:rRNA pseudouridine synthase activity"/>
    <property type="evidence" value="ECO:0007669"/>
    <property type="project" value="UniProtKB-ARBA"/>
</dbReference>
<organism evidence="7 8">
    <name type="scientific">Prosthecobacter fusiformis</name>
    <dbReference type="NCBI Taxonomy" id="48464"/>
    <lineage>
        <taxon>Bacteria</taxon>
        <taxon>Pseudomonadati</taxon>
        <taxon>Verrucomicrobiota</taxon>
        <taxon>Verrucomicrobiia</taxon>
        <taxon>Verrucomicrobiales</taxon>
        <taxon>Verrucomicrobiaceae</taxon>
        <taxon>Prosthecobacter</taxon>
    </lineage>
</organism>
<evidence type="ECO:0000256" key="5">
    <source>
        <dbReference type="RuleBase" id="RU362028"/>
    </source>
</evidence>
<keyword evidence="8" id="KW-1185">Reference proteome</keyword>
<dbReference type="OrthoDB" id="9807829at2"/>
<evidence type="ECO:0000256" key="4">
    <source>
        <dbReference type="PROSITE-ProRule" id="PRU00182"/>
    </source>
</evidence>
<dbReference type="InterPro" id="IPR050188">
    <property type="entry name" value="RluA_PseudoU_synthase"/>
</dbReference>
<evidence type="ECO:0000313" key="8">
    <source>
        <dbReference type="Proteomes" id="UP000295662"/>
    </source>
</evidence>
<dbReference type="PROSITE" id="PS01129">
    <property type="entry name" value="PSI_RLU"/>
    <property type="match status" value="1"/>
</dbReference>
<keyword evidence="2 5" id="KW-0413">Isomerase</keyword>
<gene>
    <name evidence="7" type="ORF">EI77_04076</name>
</gene>
<dbReference type="PANTHER" id="PTHR21600:SF44">
    <property type="entry name" value="RIBOSOMAL LARGE SUBUNIT PSEUDOURIDINE SYNTHASE D"/>
    <property type="match status" value="1"/>
</dbReference>
<comment type="catalytic activity">
    <reaction evidence="5">
        <text>a uridine in RNA = a pseudouridine in RNA</text>
        <dbReference type="Rhea" id="RHEA:48348"/>
        <dbReference type="Rhea" id="RHEA-COMP:12068"/>
        <dbReference type="Rhea" id="RHEA-COMP:12069"/>
        <dbReference type="ChEBI" id="CHEBI:65314"/>
        <dbReference type="ChEBI" id="CHEBI:65315"/>
    </reaction>
</comment>
<evidence type="ECO:0000313" key="7">
    <source>
        <dbReference type="EMBL" id="TDU64625.1"/>
    </source>
</evidence>
<dbReference type="CDD" id="cd02869">
    <property type="entry name" value="PseudoU_synth_RluA_like"/>
    <property type="match status" value="1"/>
</dbReference>